<sequence length="107" mass="12069">MMTGRVTKTRFSTIALLFVAFTSFCTAAKCSNSWRRMRSSIISFSLSRARSCFMLSFSCTSCFSWRSASSVMMAVWSPSWPVRSVRFVRRVVKGFSGLGSSWNSELT</sequence>
<dbReference type="GeneID" id="87888494"/>
<gene>
    <name evidence="2" type="ORF">B0T15DRAFT_538120</name>
</gene>
<reference evidence="2" key="1">
    <citation type="journal article" date="2023" name="Mol. Phylogenet. Evol.">
        <title>Genome-scale phylogeny and comparative genomics of the fungal order Sordariales.</title>
        <authorList>
            <person name="Hensen N."/>
            <person name="Bonometti L."/>
            <person name="Westerberg I."/>
            <person name="Brannstrom I.O."/>
            <person name="Guillou S."/>
            <person name="Cros-Aarteil S."/>
            <person name="Calhoun S."/>
            <person name="Haridas S."/>
            <person name="Kuo A."/>
            <person name="Mondo S."/>
            <person name="Pangilinan J."/>
            <person name="Riley R."/>
            <person name="LaButti K."/>
            <person name="Andreopoulos B."/>
            <person name="Lipzen A."/>
            <person name="Chen C."/>
            <person name="Yan M."/>
            <person name="Daum C."/>
            <person name="Ng V."/>
            <person name="Clum A."/>
            <person name="Steindorff A."/>
            <person name="Ohm R.A."/>
            <person name="Martin F."/>
            <person name="Silar P."/>
            <person name="Natvig D.O."/>
            <person name="Lalanne C."/>
            <person name="Gautier V."/>
            <person name="Ament-Velasquez S.L."/>
            <person name="Kruys A."/>
            <person name="Hutchinson M.I."/>
            <person name="Powell A.J."/>
            <person name="Barry K."/>
            <person name="Miller A.N."/>
            <person name="Grigoriev I.V."/>
            <person name="Debuchy R."/>
            <person name="Gladieux P."/>
            <person name="Hiltunen Thoren M."/>
            <person name="Johannesson H."/>
        </authorList>
    </citation>
    <scope>NUCLEOTIDE SEQUENCE</scope>
    <source>
        <strain evidence="2">CBS 333.67</strain>
    </source>
</reference>
<organism evidence="2 3">
    <name type="scientific">Chaetomium strumarium</name>
    <dbReference type="NCBI Taxonomy" id="1170767"/>
    <lineage>
        <taxon>Eukaryota</taxon>
        <taxon>Fungi</taxon>
        <taxon>Dikarya</taxon>
        <taxon>Ascomycota</taxon>
        <taxon>Pezizomycotina</taxon>
        <taxon>Sordariomycetes</taxon>
        <taxon>Sordariomycetidae</taxon>
        <taxon>Sordariales</taxon>
        <taxon>Chaetomiaceae</taxon>
        <taxon>Chaetomium</taxon>
    </lineage>
</organism>
<dbReference type="EMBL" id="JAUDZG010000005">
    <property type="protein sequence ID" value="KAK3304940.1"/>
    <property type="molecule type" value="Genomic_DNA"/>
</dbReference>
<keyword evidence="1" id="KW-0732">Signal</keyword>
<evidence type="ECO:0000313" key="3">
    <source>
        <dbReference type="Proteomes" id="UP001273166"/>
    </source>
</evidence>
<keyword evidence="3" id="KW-1185">Reference proteome</keyword>
<name>A0AAJ0M0Y1_9PEZI</name>
<dbReference type="Proteomes" id="UP001273166">
    <property type="component" value="Unassembled WGS sequence"/>
</dbReference>
<reference evidence="2" key="2">
    <citation type="submission" date="2023-06" db="EMBL/GenBank/DDBJ databases">
        <authorList>
            <consortium name="Lawrence Berkeley National Laboratory"/>
            <person name="Mondo S.J."/>
            <person name="Hensen N."/>
            <person name="Bonometti L."/>
            <person name="Westerberg I."/>
            <person name="Brannstrom I.O."/>
            <person name="Guillou S."/>
            <person name="Cros-Aarteil S."/>
            <person name="Calhoun S."/>
            <person name="Haridas S."/>
            <person name="Kuo A."/>
            <person name="Pangilinan J."/>
            <person name="Riley R."/>
            <person name="Labutti K."/>
            <person name="Andreopoulos B."/>
            <person name="Lipzen A."/>
            <person name="Chen C."/>
            <person name="Yanf M."/>
            <person name="Daum C."/>
            <person name="Ng V."/>
            <person name="Clum A."/>
            <person name="Steindorff A."/>
            <person name="Ohm R."/>
            <person name="Martin F."/>
            <person name="Silar P."/>
            <person name="Natvig D."/>
            <person name="Lalanne C."/>
            <person name="Gautier V."/>
            <person name="Ament-Velasquez S.L."/>
            <person name="Kruys A."/>
            <person name="Hutchinson M.I."/>
            <person name="Powell A.J."/>
            <person name="Barry K."/>
            <person name="Miller A.N."/>
            <person name="Grigoriev I.V."/>
            <person name="Debuchy R."/>
            <person name="Gladieux P."/>
            <person name="Thoren M.H."/>
            <person name="Johannesson H."/>
        </authorList>
    </citation>
    <scope>NUCLEOTIDE SEQUENCE</scope>
    <source>
        <strain evidence="2">CBS 333.67</strain>
    </source>
</reference>
<dbReference type="RefSeq" id="XP_062720720.1">
    <property type="nucleotide sequence ID" value="XM_062869665.1"/>
</dbReference>
<comment type="caution">
    <text evidence="2">The sequence shown here is derived from an EMBL/GenBank/DDBJ whole genome shotgun (WGS) entry which is preliminary data.</text>
</comment>
<evidence type="ECO:0008006" key="4">
    <source>
        <dbReference type="Google" id="ProtNLM"/>
    </source>
</evidence>
<accession>A0AAJ0M0Y1</accession>
<evidence type="ECO:0000313" key="2">
    <source>
        <dbReference type="EMBL" id="KAK3304940.1"/>
    </source>
</evidence>
<proteinExistence type="predicted"/>
<evidence type="ECO:0000256" key="1">
    <source>
        <dbReference type="SAM" id="SignalP"/>
    </source>
</evidence>
<protein>
    <recommendedName>
        <fullName evidence="4">Secreted protein</fullName>
    </recommendedName>
</protein>
<feature type="signal peptide" evidence="1">
    <location>
        <begin position="1"/>
        <end position="27"/>
    </location>
</feature>
<feature type="chain" id="PRO_5042542048" description="Secreted protein" evidence="1">
    <location>
        <begin position="28"/>
        <end position="107"/>
    </location>
</feature>
<dbReference type="AlphaFoldDB" id="A0AAJ0M0Y1"/>